<dbReference type="InterPro" id="IPR003607">
    <property type="entry name" value="HD/PDEase_dom"/>
</dbReference>
<dbReference type="InterPro" id="IPR052020">
    <property type="entry name" value="Cyclic_di-GMP/3'3'-cGAMP_PDE"/>
</dbReference>
<protein>
    <submittedName>
        <fullName evidence="3">HD-GYP domain</fullName>
    </submittedName>
</protein>
<accession>A0A5K7X724</accession>
<name>A0A5K7X724_9BACT</name>
<keyword evidence="4" id="KW-1185">Reference proteome</keyword>
<feature type="transmembrane region" description="Helical" evidence="1">
    <location>
        <begin position="196"/>
        <end position="219"/>
    </location>
</feature>
<gene>
    <name evidence="3" type="ORF">PLANPX_1960</name>
</gene>
<dbReference type="Pfam" id="PF13487">
    <property type="entry name" value="HD_5"/>
    <property type="match status" value="1"/>
</dbReference>
<dbReference type="EMBL" id="AP021861">
    <property type="protein sequence ID" value="BBO32348.1"/>
    <property type="molecule type" value="Genomic_DNA"/>
</dbReference>
<feature type="domain" description="HD-GYP" evidence="2">
    <location>
        <begin position="244"/>
        <end position="452"/>
    </location>
</feature>
<evidence type="ECO:0000313" key="3">
    <source>
        <dbReference type="EMBL" id="BBO32348.1"/>
    </source>
</evidence>
<dbReference type="SMART" id="SM00471">
    <property type="entry name" value="HDc"/>
    <property type="match status" value="1"/>
</dbReference>
<dbReference type="KEGG" id="lpav:PLANPX_1960"/>
<dbReference type="Gene3D" id="1.10.3210.10">
    <property type="entry name" value="Hypothetical protein af1432"/>
    <property type="match status" value="1"/>
</dbReference>
<dbReference type="PANTHER" id="PTHR45228">
    <property type="entry name" value="CYCLIC DI-GMP PHOSPHODIESTERASE TM_0186-RELATED"/>
    <property type="match status" value="1"/>
</dbReference>
<dbReference type="RefSeq" id="WP_172991939.1">
    <property type="nucleotide sequence ID" value="NZ_AP021861.1"/>
</dbReference>
<dbReference type="Proteomes" id="UP000326837">
    <property type="component" value="Chromosome"/>
</dbReference>
<evidence type="ECO:0000256" key="1">
    <source>
        <dbReference type="SAM" id="Phobius"/>
    </source>
</evidence>
<dbReference type="AlphaFoldDB" id="A0A5K7X724"/>
<evidence type="ECO:0000259" key="2">
    <source>
        <dbReference type="PROSITE" id="PS51832"/>
    </source>
</evidence>
<proteinExistence type="predicted"/>
<dbReference type="SUPFAM" id="SSF109604">
    <property type="entry name" value="HD-domain/PDEase-like"/>
    <property type="match status" value="1"/>
</dbReference>
<evidence type="ECO:0000313" key="4">
    <source>
        <dbReference type="Proteomes" id="UP000326837"/>
    </source>
</evidence>
<dbReference type="InterPro" id="IPR037522">
    <property type="entry name" value="HD_GYP_dom"/>
</dbReference>
<dbReference type="CDD" id="cd00077">
    <property type="entry name" value="HDc"/>
    <property type="match status" value="1"/>
</dbReference>
<keyword evidence="1" id="KW-1133">Transmembrane helix</keyword>
<organism evidence="3 4">
    <name type="scientific">Lacipirellula parvula</name>
    <dbReference type="NCBI Taxonomy" id="2650471"/>
    <lineage>
        <taxon>Bacteria</taxon>
        <taxon>Pseudomonadati</taxon>
        <taxon>Planctomycetota</taxon>
        <taxon>Planctomycetia</taxon>
        <taxon>Pirellulales</taxon>
        <taxon>Lacipirellulaceae</taxon>
        <taxon>Lacipirellula</taxon>
    </lineage>
</organism>
<dbReference type="PROSITE" id="PS51832">
    <property type="entry name" value="HD_GYP"/>
    <property type="match status" value="1"/>
</dbReference>
<keyword evidence="1" id="KW-0812">Transmembrane</keyword>
<sequence>MYIKRRQVLIAMLVMSQLGCMAFGVLWASQWLHAAFNQIIHRSVTLQAESLALTIARQSSDLADLQQPVDASGSKDSLQRLVEQLNVPHDGFVSIVRTADGKVIAATLAAPAGIKAGTALTTETLQTGKGSPQPLLAALAQDKGEGKQSFVSGMSEFAGQPYAVTALGVPQHEAAILVALSDASVNRLSAELVTPMIQVGFVLTGAVVGATAICTIFLVRRFDSTLLEVSSSLEREVERRTLGLQRSRNAVVFGLAKLAESRDKDAGQHLERLRTYVTILASELAKHNSKIDHHYVANLAIASALHDVGKMGVPDAVILKLGKLTAAERRAMQMHTVLGDECLASVERMLGDNDQFLTFAREVAAAHHEQWDGSGYPYGLQGKDIPLAARIVALADVYDALTSHREYRPAASHAEAREWIVSHYGSQFDPEVVEAFIAREVDFAKISQAAAQLDERRVAASAQTPATAEFEQAPATRSTL</sequence>
<keyword evidence="1" id="KW-0472">Membrane</keyword>
<reference evidence="4" key="1">
    <citation type="submission" date="2019-10" db="EMBL/GenBank/DDBJ databases">
        <title>Lacipirellula parvula gen. nov., sp. nov., representing a lineage of planctomycetes widespread in freshwater anoxic habitats, and description of the family Lacipirellulaceae.</title>
        <authorList>
            <person name="Dedysh S.N."/>
            <person name="Kulichevskaya I.S."/>
            <person name="Beletsky A.V."/>
            <person name="Rakitin A.L."/>
            <person name="Mardanov A.V."/>
            <person name="Ivanova A.A."/>
            <person name="Saltykova V.X."/>
            <person name="Rijpstra W.I.C."/>
            <person name="Sinninghe Damste J.S."/>
            <person name="Ravin N.V."/>
        </authorList>
    </citation>
    <scope>NUCLEOTIDE SEQUENCE [LARGE SCALE GENOMIC DNA]</scope>
    <source>
        <strain evidence="4">PX69</strain>
    </source>
</reference>